<evidence type="ECO:0000256" key="3">
    <source>
        <dbReference type="ARBA" id="ARBA00022530"/>
    </source>
</evidence>
<dbReference type="SMART" id="SM00181">
    <property type="entry name" value="EGF"/>
    <property type="match status" value="6"/>
</dbReference>
<feature type="domain" description="EGF-like" evidence="11">
    <location>
        <begin position="282"/>
        <end position="316"/>
    </location>
</feature>
<dbReference type="GO" id="GO:0050431">
    <property type="term" value="F:transforming growth factor beta binding"/>
    <property type="evidence" value="ECO:0007669"/>
    <property type="project" value="TreeGrafter"/>
</dbReference>
<dbReference type="SMART" id="SM00179">
    <property type="entry name" value="EGF_CA"/>
    <property type="match status" value="6"/>
</dbReference>
<evidence type="ECO:0000256" key="2">
    <source>
        <dbReference type="ARBA" id="ARBA00022525"/>
    </source>
</evidence>
<dbReference type="FunFam" id="2.10.25.10:FF:000019">
    <property type="entry name" value="latent-transforming growth factor beta-binding protein 1 isoform X2"/>
    <property type="match status" value="1"/>
</dbReference>
<reference evidence="12" key="1">
    <citation type="submission" date="2025-08" db="UniProtKB">
        <authorList>
            <consortium name="Ensembl"/>
        </authorList>
    </citation>
    <scope>IDENTIFICATION</scope>
</reference>
<dbReference type="InterPro" id="IPR000742">
    <property type="entry name" value="EGF"/>
</dbReference>
<dbReference type="PROSITE" id="PS50026">
    <property type="entry name" value="EGF_3"/>
    <property type="match status" value="4"/>
</dbReference>
<dbReference type="Gene3D" id="2.10.25.10">
    <property type="entry name" value="Laminin"/>
    <property type="match status" value="6"/>
</dbReference>
<dbReference type="PROSITE" id="PS01186">
    <property type="entry name" value="EGF_2"/>
    <property type="match status" value="1"/>
</dbReference>
<feature type="compositionally biased region" description="Low complexity" evidence="10">
    <location>
        <begin position="731"/>
        <end position="744"/>
    </location>
</feature>
<dbReference type="Proteomes" id="UP000694541">
    <property type="component" value="Unplaced"/>
</dbReference>
<comment type="subcellular location">
    <subcellularLocation>
        <location evidence="1">Secreted</location>
        <location evidence="1">Extracellular space</location>
        <location evidence="1">Extracellular matrix</location>
    </subcellularLocation>
</comment>
<dbReference type="InterPro" id="IPR050751">
    <property type="entry name" value="ECM_structural_protein"/>
</dbReference>
<dbReference type="InterPro" id="IPR000152">
    <property type="entry name" value="EGF-type_Asp/Asn_hydroxyl_site"/>
</dbReference>
<dbReference type="Ensembl" id="ENSANIT00000019772.1">
    <property type="protein sequence ID" value="ENSANIP00000019133.1"/>
    <property type="gene ID" value="ENSANIG00000013015.1"/>
</dbReference>
<organism evidence="12 13">
    <name type="scientific">Accipiter nisus</name>
    <name type="common">Eurasian sparrowhawk</name>
    <dbReference type="NCBI Taxonomy" id="211598"/>
    <lineage>
        <taxon>Eukaryota</taxon>
        <taxon>Metazoa</taxon>
        <taxon>Chordata</taxon>
        <taxon>Craniata</taxon>
        <taxon>Vertebrata</taxon>
        <taxon>Euteleostomi</taxon>
        <taxon>Archelosauria</taxon>
        <taxon>Archosauria</taxon>
        <taxon>Dinosauria</taxon>
        <taxon>Saurischia</taxon>
        <taxon>Theropoda</taxon>
        <taxon>Coelurosauria</taxon>
        <taxon>Aves</taxon>
        <taxon>Neognathae</taxon>
        <taxon>Neoaves</taxon>
        <taxon>Telluraves</taxon>
        <taxon>Accipitrimorphae</taxon>
        <taxon>Accipitriformes</taxon>
        <taxon>Accipitridae</taxon>
        <taxon>Accipitrinae</taxon>
        <taxon>Accipiter</taxon>
    </lineage>
</organism>
<feature type="region of interest" description="Disordered" evidence="10">
    <location>
        <begin position="253"/>
        <end position="274"/>
    </location>
</feature>
<keyword evidence="4 9" id="KW-0245">EGF-like domain</keyword>
<evidence type="ECO:0000256" key="7">
    <source>
        <dbReference type="ARBA" id="ARBA00023157"/>
    </source>
</evidence>
<dbReference type="InterPro" id="IPR049883">
    <property type="entry name" value="NOTCH1_EGF-like"/>
</dbReference>
<dbReference type="PANTHER" id="PTHR24034">
    <property type="entry name" value="EGF-LIKE DOMAIN-CONTAINING PROTEIN"/>
    <property type="match status" value="1"/>
</dbReference>
<proteinExistence type="predicted"/>
<keyword evidence="6" id="KW-0677">Repeat</keyword>
<evidence type="ECO:0000313" key="13">
    <source>
        <dbReference type="Proteomes" id="UP000694541"/>
    </source>
</evidence>
<feature type="compositionally biased region" description="Polar residues" evidence="10">
    <location>
        <begin position="257"/>
        <end position="273"/>
    </location>
</feature>
<dbReference type="PROSITE" id="PS01187">
    <property type="entry name" value="EGF_CA"/>
    <property type="match status" value="3"/>
</dbReference>
<dbReference type="InterPro" id="IPR018097">
    <property type="entry name" value="EGF_Ca-bd_CS"/>
</dbReference>
<feature type="domain" description="EGF-like" evidence="11">
    <location>
        <begin position="363"/>
        <end position="396"/>
    </location>
</feature>
<dbReference type="CDD" id="cd00054">
    <property type="entry name" value="EGF_CA"/>
    <property type="match status" value="6"/>
</dbReference>
<evidence type="ECO:0000256" key="10">
    <source>
        <dbReference type="SAM" id="MobiDB-lite"/>
    </source>
</evidence>
<keyword evidence="7 9" id="KW-1015">Disulfide bond</keyword>
<dbReference type="Pfam" id="PF07645">
    <property type="entry name" value="EGF_CA"/>
    <property type="match status" value="6"/>
</dbReference>
<comment type="caution">
    <text evidence="9">Lacks conserved residue(s) required for the propagation of feature annotation.</text>
</comment>
<evidence type="ECO:0000256" key="6">
    <source>
        <dbReference type="ARBA" id="ARBA00022737"/>
    </source>
</evidence>
<keyword evidence="2" id="KW-0964">Secreted</keyword>
<sequence>MHPLLREPPHPSEHPSLHACTHLSYPPLRAPTPPCTHPPTHPVLSPDVDECRRSPRPCPNGRCENSVGSYRCLCSPGYRPSAAGTDCQDVDECAQSPPPCTHGRCENLPGGYRCTCPAGYRGTAPDEPCQGERGEGRGMSLCHDGGSPCHGVNVPWDCPTIGSWSPCLGGHHVIGSPSHGLPMPWSPYAMRSMCHGVTTPWAHRASTPTSPSHTDIDECENHLACPGQECINTPGSFQCQPCREGFQLHRGRCAGTLTPSPQQGAPQNPTGDPSITLLPPPDVDECGDFCFPHGECLNTEGSYTCLCAQGYTSTPQGTSPCPHTHPGPNTCPSPHLPMLIPVPVPTAVPLMAPITPFPPHPADVDECQRGGVCEGGRCANTDGSFECHCPAGFRAAAVPREGLASPPRGWHRGWLVPADVDECQEYGASLCGAQRCDNIPGSYRCVTDCQPGYRAGDGGDCVGECRRGTGMGMGSETGMGTRVGMGTGIGTGSGMDVETGVGMGTGMGTGTGTGTGIDTGTGMDLGTRVGMGLLLAWSRGIPGVPSLPCPPAGAGVSPLSPQTWMSARSTVPASAVPSAATTSPVPTAASPTASPATGLVMAGTASVSAGVGSAGGFRGPCRRGWGHRAMGLRVAEEPWGTARTMPWGRVQEGPCRGAHRAPCHGHWATEGQPRAAQRRRSPTPGWAQHHAMVVGSPTTDHPSKKYSHSLSQTWTNVPTGPCAEPTPPATTSPAPSSVPATRATKQPVMATTAWVRPGDLGQGGRHNARRWHLGTPSPAPI</sequence>
<evidence type="ECO:0000256" key="1">
    <source>
        <dbReference type="ARBA" id="ARBA00004498"/>
    </source>
</evidence>
<evidence type="ECO:0000259" key="11">
    <source>
        <dbReference type="PROSITE" id="PS50026"/>
    </source>
</evidence>
<dbReference type="SUPFAM" id="SSF57196">
    <property type="entry name" value="EGF/Laminin"/>
    <property type="match status" value="5"/>
</dbReference>
<dbReference type="FunFam" id="2.10.25.10:FF:000194">
    <property type="entry name" value="Latent transforming growth factor beta binding protein 2"/>
    <property type="match status" value="1"/>
</dbReference>
<reference evidence="12" key="2">
    <citation type="submission" date="2025-09" db="UniProtKB">
        <authorList>
            <consortium name="Ensembl"/>
        </authorList>
    </citation>
    <scope>IDENTIFICATION</scope>
</reference>
<accession>A0A8B9N590</accession>
<feature type="disulfide bond" evidence="9">
    <location>
        <begin position="286"/>
        <end position="296"/>
    </location>
</feature>
<protein>
    <recommendedName>
        <fullName evidence="11">EGF-like domain-containing protein</fullName>
    </recommendedName>
</protein>
<keyword evidence="13" id="KW-1185">Reference proteome</keyword>
<feature type="domain" description="EGF-like" evidence="11">
    <location>
        <begin position="89"/>
        <end position="126"/>
    </location>
</feature>
<evidence type="ECO:0000256" key="4">
    <source>
        <dbReference type="ARBA" id="ARBA00022536"/>
    </source>
</evidence>
<dbReference type="FunFam" id="2.10.25.10:FF:000017">
    <property type="entry name" value="latent-transforming growth factor beta-binding protein 4 isoform X1"/>
    <property type="match status" value="3"/>
</dbReference>
<dbReference type="AlphaFoldDB" id="A0A8B9N590"/>
<feature type="domain" description="EGF-like" evidence="11">
    <location>
        <begin position="47"/>
        <end position="88"/>
    </location>
</feature>
<dbReference type="PROSITE" id="PS00010">
    <property type="entry name" value="ASX_HYDROXYL"/>
    <property type="match status" value="4"/>
</dbReference>
<evidence type="ECO:0000256" key="5">
    <source>
        <dbReference type="ARBA" id="ARBA00022729"/>
    </source>
</evidence>
<dbReference type="GO" id="GO:0005509">
    <property type="term" value="F:calcium ion binding"/>
    <property type="evidence" value="ECO:0007669"/>
    <property type="project" value="InterPro"/>
</dbReference>
<dbReference type="InterPro" id="IPR001881">
    <property type="entry name" value="EGF-like_Ca-bd_dom"/>
</dbReference>
<keyword evidence="3" id="KW-0272">Extracellular matrix</keyword>
<evidence type="ECO:0000256" key="8">
    <source>
        <dbReference type="ARBA" id="ARBA00023180"/>
    </source>
</evidence>
<evidence type="ECO:0000256" key="9">
    <source>
        <dbReference type="PROSITE-ProRule" id="PRU00076"/>
    </source>
</evidence>
<evidence type="ECO:0000313" key="12">
    <source>
        <dbReference type="Ensembl" id="ENSANIP00000019133.1"/>
    </source>
</evidence>
<dbReference type="PANTHER" id="PTHR24034:SF43">
    <property type="entry name" value="LATENT-TRANSFORMING GROWTH FACTOR BETA-BINDING PROTEIN 4"/>
    <property type="match status" value="1"/>
</dbReference>
<feature type="compositionally biased region" description="Polar residues" evidence="10">
    <location>
        <begin position="708"/>
        <end position="717"/>
    </location>
</feature>
<keyword evidence="5" id="KW-0732">Signal</keyword>
<keyword evidence="8" id="KW-0325">Glycoprotein</keyword>
<name>A0A8B9N590_9AVES</name>
<feature type="region of interest" description="Disordered" evidence="10">
    <location>
        <begin position="695"/>
        <end position="781"/>
    </location>
</feature>